<name>A0A1Z5K488_FISSO</name>
<keyword evidence="4" id="KW-1185">Reference proteome</keyword>
<evidence type="ECO:0000256" key="2">
    <source>
        <dbReference type="SAM" id="Phobius"/>
    </source>
</evidence>
<dbReference type="InParanoid" id="A0A1Z5K488"/>
<dbReference type="Proteomes" id="UP000198406">
    <property type="component" value="Unassembled WGS sequence"/>
</dbReference>
<keyword evidence="2" id="KW-1133">Transmembrane helix</keyword>
<comment type="caution">
    <text evidence="3">The sequence shown here is derived from an EMBL/GenBank/DDBJ whole genome shotgun (WGS) entry which is preliminary data.</text>
</comment>
<feature type="compositionally biased region" description="Basic and acidic residues" evidence="1">
    <location>
        <begin position="242"/>
        <end position="252"/>
    </location>
</feature>
<keyword evidence="2" id="KW-0812">Transmembrane</keyword>
<dbReference type="AlphaFoldDB" id="A0A1Z5K488"/>
<feature type="transmembrane region" description="Helical" evidence="2">
    <location>
        <begin position="7"/>
        <end position="28"/>
    </location>
</feature>
<evidence type="ECO:0008006" key="5">
    <source>
        <dbReference type="Google" id="ProtNLM"/>
    </source>
</evidence>
<sequence>MKRTANCLTFIMFSFAAILLCVGTIVVYEKATENKDANEQTLPGEDRVECLSEQSHIAGDVVVFCIWNEMLEIRAIDHVFVKLNQNRTYQLIEDGIPDIHTQSFFQTRAAVVTTVLDPVWFLETSTILGLQVELQAEAKFQTTDEYDMPHLLDVQRNSYHGLRQMTEPEPESKFDSETRVSFYLKLAWMASMLCLFMAMIFGDRMRDRRGRAEYWETVRRMQQRDFEKYWIDNGEPQITTTDVHDSRQDDHTSTTAQLSGGDDESVSTKREFAA</sequence>
<evidence type="ECO:0000313" key="4">
    <source>
        <dbReference type="Proteomes" id="UP000198406"/>
    </source>
</evidence>
<feature type="transmembrane region" description="Helical" evidence="2">
    <location>
        <begin position="182"/>
        <end position="201"/>
    </location>
</feature>
<organism evidence="3 4">
    <name type="scientific">Fistulifera solaris</name>
    <name type="common">Oleaginous diatom</name>
    <dbReference type="NCBI Taxonomy" id="1519565"/>
    <lineage>
        <taxon>Eukaryota</taxon>
        <taxon>Sar</taxon>
        <taxon>Stramenopiles</taxon>
        <taxon>Ochrophyta</taxon>
        <taxon>Bacillariophyta</taxon>
        <taxon>Bacillariophyceae</taxon>
        <taxon>Bacillariophycidae</taxon>
        <taxon>Naviculales</taxon>
        <taxon>Naviculaceae</taxon>
        <taxon>Fistulifera</taxon>
    </lineage>
</organism>
<evidence type="ECO:0000313" key="3">
    <source>
        <dbReference type="EMBL" id="GAX20901.1"/>
    </source>
</evidence>
<keyword evidence="2" id="KW-0472">Membrane</keyword>
<accession>A0A1Z5K488</accession>
<reference evidence="3 4" key="1">
    <citation type="journal article" date="2015" name="Plant Cell">
        <title>Oil accumulation by the oleaginous diatom Fistulifera solaris as revealed by the genome and transcriptome.</title>
        <authorList>
            <person name="Tanaka T."/>
            <person name="Maeda Y."/>
            <person name="Veluchamy A."/>
            <person name="Tanaka M."/>
            <person name="Abida H."/>
            <person name="Marechal E."/>
            <person name="Bowler C."/>
            <person name="Muto M."/>
            <person name="Sunaga Y."/>
            <person name="Tanaka M."/>
            <person name="Yoshino T."/>
            <person name="Taniguchi T."/>
            <person name="Fukuda Y."/>
            <person name="Nemoto M."/>
            <person name="Matsumoto M."/>
            <person name="Wong P.S."/>
            <person name="Aburatani S."/>
            <person name="Fujibuchi W."/>
        </authorList>
    </citation>
    <scope>NUCLEOTIDE SEQUENCE [LARGE SCALE GENOMIC DNA]</scope>
    <source>
        <strain evidence="3 4">JPCC DA0580</strain>
    </source>
</reference>
<feature type="region of interest" description="Disordered" evidence="1">
    <location>
        <begin position="237"/>
        <end position="274"/>
    </location>
</feature>
<dbReference type="EMBL" id="BDSP01000152">
    <property type="protein sequence ID" value="GAX20901.1"/>
    <property type="molecule type" value="Genomic_DNA"/>
</dbReference>
<proteinExistence type="predicted"/>
<protein>
    <recommendedName>
        <fullName evidence="5">Transmembrane protein</fullName>
    </recommendedName>
</protein>
<gene>
    <name evidence="3" type="ORF">FisN_7Hh223</name>
</gene>
<evidence type="ECO:0000256" key="1">
    <source>
        <dbReference type="SAM" id="MobiDB-lite"/>
    </source>
</evidence>